<keyword evidence="8" id="KW-0472">Membrane</keyword>
<dbReference type="GO" id="GO:0005886">
    <property type="term" value="C:plasma membrane"/>
    <property type="evidence" value="ECO:0007669"/>
    <property type="project" value="TreeGrafter"/>
</dbReference>
<proteinExistence type="inferred from homology"/>
<evidence type="ECO:0000259" key="10">
    <source>
        <dbReference type="Pfam" id="PF06974"/>
    </source>
</evidence>
<dbReference type="Proteomes" id="UP000014760">
    <property type="component" value="Unassembled WGS sequence"/>
</dbReference>
<evidence type="ECO:0000256" key="1">
    <source>
        <dbReference type="ARBA" id="ARBA00004771"/>
    </source>
</evidence>
<dbReference type="EMBL" id="KB308566">
    <property type="protein sequence ID" value="ELT97406.1"/>
    <property type="molecule type" value="Genomic_DNA"/>
</dbReference>
<dbReference type="FunCoup" id="R7U188">
    <property type="interactions" value="7"/>
</dbReference>
<dbReference type="InterPro" id="IPR023213">
    <property type="entry name" value="CAT-like_dom_sf"/>
</dbReference>
<dbReference type="EMBL" id="AMQN01010915">
    <property type="status" value="NOT_ANNOTATED_CDS"/>
    <property type="molecule type" value="Genomic_DNA"/>
</dbReference>
<dbReference type="InterPro" id="IPR045034">
    <property type="entry name" value="O-acyltransferase_WSD1-like"/>
</dbReference>
<keyword evidence="3" id="KW-0808">Transferase</keyword>
<dbReference type="InterPro" id="IPR004255">
    <property type="entry name" value="O-acyltransferase_WSD1_N"/>
</dbReference>
<evidence type="ECO:0000256" key="6">
    <source>
        <dbReference type="ARBA" id="ARBA00047604"/>
    </source>
</evidence>
<dbReference type="AlphaFoldDB" id="R7U188"/>
<feature type="domain" description="O-acyltransferase WSD1-like N-terminal" evidence="9">
    <location>
        <begin position="80"/>
        <end position="238"/>
    </location>
</feature>
<comment type="catalytic activity">
    <reaction evidence="6">
        <text>a long chain fatty alcohol + a fatty acyl-CoA = a long-chain alcohol wax ester + CoA</text>
        <dbReference type="Rhea" id="RHEA:38443"/>
        <dbReference type="ChEBI" id="CHEBI:17135"/>
        <dbReference type="ChEBI" id="CHEBI:57287"/>
        <dbReference type="ChEBI" id="CHEBI:77636"/>
        <dbReference type="ChEBI" id="CHEBI:235323"/>
        <dbReference type="EC" id="2.3.1.75"/>
    </reaction>
</comment>
<keyword evidence="8" id="KW-0812">Transmembrane</keyword>
<gene>
    <name evidence="11" type="ORF">CAPTEDRAFT_205446</name>
</gene>
<comment type="similarity">
    <text evidence="5">In the N-terminal section; belongs to the long-chain O-acyltransferase family.</text>
</comment>
<comment type="catalytic activity">
    <reaction evidence="7">
        <text>an acyl-CoA + a 1,2-diacyl-sn-glycerol = a triacyl-sn-glycerol + CoA</text>
        <dbReference type="Rhea" id="RHEA:10868"/>
        <dbReference type="ChEBI" id="CHEBI:17815"/>
        <dbReference type="ChEBI" id="CHEBI:57287"/>
        <dbReference type="ChEBI" id="CHEBI:58342"/>
        <dbReference type="ChEBI" id="CHEBI:64615"/>
        <dbReference type="EC" id="2.3.1.20"/>
    </reaction>
</comment>
<accession>R7U188</accession>
<dbReference type="GO" id="GO:0047196">
    <property type="term" value="F:long-chain-alcohol O-fatty-acyltransferase activity"/>
    <property type="evidence" value="ECO:0007669"/>
    <property type="project" value="UniProtKB-EC"/>
</dbReference>
<dbReference type="Pfam" id="PF03007">
    <property type="entry name" value="WS_DGAT_cat"/>
    <property type="match status" value="1"/>
</dbReference>
<dbReference type="Gene3D" id="3.30.559.10">
    <property type="entry name" value="Chloramphenicol acetyltransferase-like domain"/>
    <property type="match status" value="1"/>
</dbReference>
<evidence type="ECO:0000256" key="3">
    <source>
        <dbReference type="ARBA" id="ARBA00022679"/>
    </source>
</evidence>
<evidence type="ECO:0000256" key="2">
    <source>
        <dbReference type="ARBA" id="ARBA00005189"/>
    </source>
</evidence>
<dbReference type="EnsemblMetazoa" id="CapteT205446">
    <property type="protein sequence ID" value="CapteP205446"/>
    <property type="gene ID" value="CapteG205446"/>
</dbReference>
<protein>
    <submittedName>
        <fullName evidence="11 12">Uncharacterized protein</fullName>
    </submittedName>
</protein>
<dbReference type="Pfam" id="PF06974">
    <property type="entry name" value="WS_DGAT_C"/>
    <property type="match status" value="1"/>
</dbReference>
<dbReference type="OMA" id="RWAMLTK"/>
<evidence type="ECO:0000313" key="11">
    <source>
        <dbReference type="EMBL" id="ELT97406.1"/>
    </source>
</evidence>
<dbReference type="PANTHER" id="PTHR31650:SF1">
    <property type="entry name" value="WAX ESTER SYNTHASE_DIACYLGLYCEROL ACYLTRANSFERASE 4-RELATED"/>
    <property type="match status" value="1"/>
</dbReference>
<evidence type="ECO:0000256" key="4">
    <source>
        <dbReference type="ARBA" id="ARBA00023315"/>
    </source>
</evidence>
<evidence type="ECO:0000259" key="9">
    <source>
        <dbReference type="Pfam" id="PF03007"/>
    </source>
</evidence>
<evidence type="ECO:0000256" key="8">
    <source>
        <dbReference type="SAM" id="Phobius"/>
    </source>
</evidence>
<dbReference type="UniPathway" id="UPA00282"/>
<reference evidence="13" key="1">
    <citation type="submission" date="2012-12" db="EMBL/GenBank/DDBJ databases">
        <authorList>
            <person name="Hellsten U."/>
            <person name="Grimwood J."/>
            <person name="Chapman J.A."/>
            <person name="Shapiro H."/>
            <person name="Aerts A."/>
            <person name="Otillar R.P."/>
            <person name="Terry A.Y."/>
            <person name="Boore J.L."/>
            <person name="Simakov O."/>
            <person name="Marletaz F."/>
            <person name="Cho S.-J."/>
            <person name="Edsinger-Gonzales E."/>
            <person name="Havlak P."/>
            <person name="Kuo D.-H."/>
            <person name="Larsson T."/>
            <person name="Lv J."/>
            <person name="Arendt D."/>
            <person name="Savage R."/>
            <person name="Osoegawa K."/>
            <person name="de Jong P."/>
            <person name="Lindberg D.R."/>
            <person name="Seaver E.C."/>
            <person name="Weisblat D.A."/>
            <person name="Putnam N.H."/>
            <person name="Grigoriev I.V."/>
            <person name="Rokhsar D.S."/>
        </authorList>
    </citation>
    <scope>NUCLEOTIDE SEQUENCE</scope>
    <source>
        <strain evidence="13">I ESC-2004</strain>
    </source>
</reference>
<dbReference type="InterPro" id="IPR009721">
    <property type="entry name" value="O-acyltransferase_WSD1_C"/>
</dbReference>
<reference evidence="12" key="3">
    <citation type="submission" date="2015-06" db="UniProtKB">
        <authorList>
            <consortium name="EnsemblMetazoa"/>
        </authorList>
    </citation>
    <scope>IDENTIFICATION</scope>
</reference>
<evidence type="ECO:0000313" key="13">
    <source>
        <dbReference type="Proteomes" id="UP000014760"/>
    </source>
</evidence>
<feature type="domain" description="O-acyltransferase WSD1 C-terminal" evidence="10">
    <location>
        <begin position="387"/>
        <end position="476"/>
    </location>
</feature>
<dbReference type="STRING" id="283909.R7U188"/>
<feature type="transmembrane region" description="Helical" evidence="8">
    <location>
        <begin position="37"/>
        <end position="60"/>
    </location>
</feature>
<reference evidence="11 13" key="2">
    <citation type="journal article" date="2013" name="Nature">
        <title>Insights into bilaterian evolution from three spiralian genomes.</title>
        <authorList>
            <person name="Simakov O."/>
            <person name="Marletaz F."/>
            <person name="Cho S.J."/>
            <person name="Edsinger-Gonzales E."/>
            <person name="Havlak P."/>
            <person name="Hellsten U."/>
            <person name="Kuo D.H."/>
            <person name="Larsson T."/>
            <person name="Lv J."/>
            <person name="Arendt D."/>
            <person name="Savage R."/>
            <person name="Osoegawa K."/>
            <person name="de Jong P."/>
            <person name="Grimwood J."/>
            <person name="Chapman J.A."/>
            <person name="Shapiro H."/>
            <person name="Aerts A."/>
            <person name="Otillar R.P."/>
            <person name="Terry A.Y."/>
            <person name="Boore J.L."/>
            <person name="Grigoriev I.V."/>
            <person name="Lindberg D.R."/>
            <person name="Seaver E.C."/>
            <person name="Weisblat D.A."/>
            <person name="Putnam N.H."/>
            <person name="Rokhsar D.S."/>
        </authorList>
    </citation>
    <scope>NUCLEOTIDE SEQUENCE</scope>
    <source>
        <strain evidence="11 13">I ESC-2004</strain>
    </source>
</reference>
<sequence>MEENKHSKEVSSNGIHNAKVAHKENQHPVLHKVLDHVLTVVVCVAFYLLIPIFLPLSLAFRVYRAQIHKRLHARNKLTLMSGSDAMMQADTQENRMVINALLTMRGKLDIAAHQERCMERMVKARNDYGDLNFPKMGQYANQLLHRDVWMNETDFKIEEHLFIHPEQAPEDKSELGTFIGDICSRPLPACKSPWQILYLRTHEPDLFIALFRVHHIIADGISLVRMVTTCMTDDVPDMGVVKRFGTSTKWKKVAQLLYQGPLILLKSIAWPADHSVLHGATLSGQKLVMWSDPISLNLIKRIKNATATTVNDVVVSCLAGAFRNYFLKHQSTMPDDISAYIPVDIRPPHGRIVLDNQFSLVFLSLPLTSSNSMETLKKTQERMGAIKWMASTLLTWIAKKCSMVLSNVPGPSEPLHLLGNKIEDIMFWPPCMANVGLGVSIFSYSGNVRIGVLSDKNLLTNPDLLVQEFVKKVNELATELKLE</sequence>
<keyword evidence="4" id="KW-0012">Acyltransferase</keyword>
<dbReference type="GO" id="GO:0019432">
    <property type="term" value="P:triglyceride biosynthetic process"/>
    <property type="evidence" value="ECO:0007669"/>
    <property type="project" value="UniProtKB-UniPathway"/>
</dbReference>
<dbReference type="SUPFAM" id="SSF52777">
    <property type="entry name" value="CoA-dependent acyltransferases"/>
    <property type="match status" value="1"/>
</dbReference>
<name>R7U188_CAPTE</name>
<keyword evidence="8" id="KW-1133">Transmembrane helix</keyword>
<organism evidence="11">
    <name type="scientific">Capitella teleta</name>
    <name type="common">Polychaete worm</name>
    <dbReference type="NCBI Taxonomy" id="283909"/>
    <lineage>
        <taxon>Eukaryota</taxon>
        <taxon>Metazoa</taxon>
        <taxon>Spiralia</taxon>
        <taxon>Lophotrochozoa</taxon>
        <taxon>Annelida</taxon>
        <taxon>Polychaeta</taxon>
        <taxon>Sedentaria</taxon>
        <taxon>Scolecida</taxon>
        <taxon>Capitellidae</taxon>
        <taxon>Capitella</taxon>
    </lineage>
</organism>
<comment type="pathway">
    <text evidence="2">Lipid metabolism.</text>
</comment>
<dbReference type="HOGENOM" id="CLU_024186_1_0_1"/>
<evidence type="ECO:0000256" key="7">
    <source>
        <dbReference type="ARBA" id="ARBA00048109"/>
    </source>
</evidence>
<dbReference type="OrthoDB" id="619536at2759"/>
<evidence type="ECO:0000256" key="5">
    <source>
        <dbReference type="ARBA" id="ARBA00024360"/>
    </source>
</evidence>
<dbReference type="PANTHER" id="PTHR31650">
    <property type="entry name" value="O-ACYLTRANSFERASE (WSD1-LIKE) FAMILY PROTEIN"/>
    <property type="match status" value="1"/>
</dbReference>
<evidence type="ECO:0000313" key="12">
    <source>
        <dbReference type="EnsemblMetazoa" id="CapteP205446"/>
    </source>
</evidence>
<keyword evidence="13" id="KW-1185">Reference proteome</keyword>
<dbReference type="GO" id="GO:0004144">
    <property type="term" value="F:diacylglycerol O-acyltransferase activity"/>
    <property type="evidence" value="ECO:0007669"/>
    <property type="project" value="UniProtKB-EC"/>
</dbReference>
<comment type="pathway">
    <text evidence="1">Glycerolipid metabolism; triacylglycerol biosynthesis.</text>
</comment>